<evidence type="ECO:0000256" key="1">
    <source>
        <dbReference type="ARBA" id="ARBA00001946"/>
    </source>
</evidence>
<dbReference type="Proteomes" id="UP000679352">
    <property type="component" value="Plasmid p2"/>
</dbReference>
<gene>
    <name evidence="7" type="ORF">KM031_19745</name>
</gene>
<dbReference type="KEGG" id="gfu:KM031_19745"/>
<evidence type="ECO:0000313" key="7">
    <source>
        <dbReference type="EMBL" id="QWK92608.1"/>
    </source>
</evidence>
<sequence>MTARLSCIVPAYNEAARIGAVLAVLAPHPLLAEVIVVDDGSSDGTADMAMRHPVRVIRLPGNRGKTAALAVGLAAAQHDAVMLIDSDLSGLTAADVTALAAPVLSGQADATISLRGNAPGLWRWIGLDYISGERVFSRALLAGQGEVLRRLPKFGFEVFLNAIWIRQRLRLAVVRWPGVSSPSKAQKRGVLAGLWADAAMLADMVRTIGLPTALQQILRMRGVRV</sequence>
<evidence type="ECO:0000259" key="6">
    <source>
        <dbReference type="Pfam" id="PF00535"/>
    </source>
</evidence>
<keyword evidence="4 7" id="KW-0808">Transferase</keyword>
<dbReference type="InterPro" id="IPR001173">
    <property type="entry name" value="Glyco_trans_2-like"/>
</dbReference>
<dbReference type="RefSeq" id="WP_215505594.1">
    <property type="nucleotide sequence ID" value="NZ_CP076363.1"/>
</dbReference>
<evidence type="ECO:0000256" key="3">
    <source>
        <dbReference type="ARBA" id="ARBA00022676"/>
    </source>
</evidence>
<comment type="similarity">
    <text evidence="2">Belongs to the glycosyltransferase 2 family.</text>
</comment>
<evidence type="ECO:0000256" key="5">
    <source>
        <dbReference type="ARBA" id="ARBA00022842"/>
    </source>
</evidence>
<dbReference type="Pfam" id="PF00535">
    <property type="entry name" value="Glycos_transf_2"/>
    <property type="match status" value="1"/>
</dbReference>
<dbReference type="EMBL" id="CP076363">
    <property type="protein sequence ID" value="QWK92608.1"/>
    <property type="molecule type" value="Genomic_DNA"/>
</dbReference>
<dbReference type="PANTHER" id="PTHR48090:SF10">
    <property type="entry name" value="GLUCOSYL-3-PHOSPHOGLYCERATE SYNTHASE"/>
    <property type="match status" value="1"/>
</dbReference>
<reference evidence="7" key="1">
    <citation type="submission" date="2021-06" db="EMBL/GenBank/DDBJ databases">
        <authorList>
            <person name="Lee C.-S."/>
            <person name="Jin L."/>
        </authorList>
    </citation>
    <scope>NUCLEOTIDE SEQUENCE</scope>
    <source>
        <strain evidence="7">Con5</strain>
        <plasmid evidence="7">p2</plasmid>
    </source>
</reference>
<evidence type="ECO:0000256" key="2">
    <source>
        <dbReference type="ARBA" id="ARBA00006739"/>
    </source>
</evidence>
<dbReference type="SUPFAM" id="SSF53448">
    <property type="entry name" value="Nucleotide-diphospho-sugar transferases"/>
    <property type="match status" value="1"/>
</dbReference>
<evidence type="ECO:0000313" key="8">
    <source>
        <dbReference type="Proteomes" id="UP000679352"/>
    </source>
</evidence>
<dbReference type="InterPro" id="IPR029044">
    <property type="entry name" value="Nucleotide-diphossugar_trans"/>
</dbReference>
<organism evidence="7 8">
    <name type="scientific">Gemmobacter fulvus</name>
    <dbReference type="NCBI Taxonomy" id="2840474"/>
    <lineage>
        <taxon>Bacteria</taxon>
        <taxon>Pseudomonadati</taxon>
        <taxon>Pseudomonadota</taxon>
        <taxon>Alphaproteobacteria</taxon>
        <taxon>Rhodobacterales</taxon>
        <taxon>Paracoccaceae</taxon>
        <taxon>Gemmobacter</taxon>
    </lineage>
</organism>
<evidence type="ECO:0000256" key="4">
    <source>
        <dbReference type="ARBA" id="ARBA00022679"/>
    </source>
</evidence>
<keyword evidence="7" id="KW-0614">Plasmid</keyword>
<dbReference type="EC" id="2.4.-.-" evidence="7"/>
<protein>
    <submittedName>
        <fullName evidence="7">Glycosyltransferase</fullName>
        <ecNumber evidence="7">2.4.-.-</ecNumber>
    </submittedName>
</protein>
<dbReference type="InterPro" id="IPR050256">
    <property type="entry name" value="Glycosyltransferase_2"/>
</dbReference>
<dbReference type="AlphaFoldDB" id="A0A975PBJ7"/>
<comment type="cofactor">
    <cofactor evidence="1">
        <name>Mg(2+)</name>
        <dbReference type="ChEBI" id="CHEBI:18420"/>
    </cofactor>
</comment>
<accession>A0A975PBJ7</accession>
<name>A0A975PBJ7_9RHOB</name>
<keyword evidence="3 7" id="KW-0328">Glycosyltransferase</keyword>
<dbReference type="PANTHER" id="PTHR48090">
    <property type="entry name" value="UNDECAPRENYL-PHOSPHATE 4-DEOXY-4-FORMAMIDO-L-ARABINOSE TRANSFERASE-RELATED"/>
    <property type="match status" value="1"/>
</dbReference>
<keyword evidence="5" id="KW-0460">Magnesium</keyword>
<proteinExistence type="inferred from homology"/>
<dbReference type="GO" id="GO:0016757">
    <property type="term" value="F:glycosyltransferase activity"/>
    <property type="evidence" value="ECO:0007669"/>
    <property type="project" value="UniProtKB-KW"/>
</dbReference>
<keyword evidence="8" id="KW-1185">Reference proteome</keyword>
<geneLocation type="plasmid" evidence="7 8">
    <name>p2</name>
</geneLocation>
<dbReference type="Gene3D" id="3.90.550.10">
    <property type="entry name" value="Spore Coat Polysaccharide Biosynthesis Protein SpsA, Chain A"/>
    <property type="match status" value="1"/>
</dbReference>
<feature type="domain" description="Glycosyltransferase 2-like" evidence="6">
    <location>
        <begin position="6"/>
        <end position="115"/>
    </location>
</feature>